<feature type="domain" description="Guanylate kinase-like" evidence="3">
    <location>
        <begin position="270"/>
        <end position="450"/>
    </location>
</feature>
<keyword evidence="5" id="KW-1185">Reference proteome</keyword>
<sequence length="582" mass="65823">ISVLCNYVHLQKLEVPHNKIKLSCVSNMPYLVILDASHNEISNFFGFQPPKNLKEVNFSHNRITKMKDLSAYSSLSKLDLDNSFREIIGLEQCCKLTHLSLANNKISRISGLDSLLLTHLCLRGNQLERIEGLENLRSLQVLDLSLNRITSLSGLQNLHQLGSINLKKNLITEIQECKHIHDLLLLRDLNLLGNPLQEQQDYRLSVVFLLQHLTVLDQEKVTPEEKVSSVNKYDPPMDVVAARNHMTHLVYQLMQPQILYDTLPSADSPYPMLVLTGPQGCGKRELAHRLCQELSEYFAYTCHTTRGPYFGEENGIDYHFVSEEDFQHMIHMFIQTMPYGGHSYGLTRDAIEDVAREGLACCVHMELEQGVFSLKNSYFEPRFILLIPTQVEKYKGHLKSRGLYTPAQIDMAVLRIELYANTNRQRPGFFDNVIPSDWEEAYQTLKQVVKEYLLLADQEEESNNRAFPDNISTLQELASIRRREQLVREAIVGKSPGVYSQLFKSDESCASSALSVPSSAGALSSLVEPLDISLLGHTLETLKQNHDDPHPDTDRLAAVVSPSSDRRPGSNIKPILPPIPTG</sequence>
<dbReference type="InterPro" id="IPR008144">
    <property type="entry name" value="Guanylate_kin-like_dom"/>
</dbReference>
<reference evidence="4" key="1">
    <citation type="submission" date="2025-08" db="UniProtKB">
        <authorList>
            <consortium name="Ensembl"/>
        </authorList>
    </citation>
    <scope>IDENTIFICATION</scope>
</reference>
<feature type="region of interest" description="Disordered" evidence="2">
    <location>
        <begin position="543"/>
        <end position="582"/>
    </location>
</feature>
<evidence type="ECO:0000256" key="2">
    <source>
        <dbReference type="SAM" id="MobiDB-lite"/>
    </source>
</evidence>
<dbReference type="GO" id="GO:0005829">
    <property type="term" value="C:cytosol"/>
    <property type="evidence" value="ECO:0007669"/>
    <property type="project" value="TreeGrafter"/>
</dbReference>
<dbReference type="PANTHER" id="PTHR23117:SF18">
    <property type="entry name" value="LEUCINE-RICH REPEAT AND GUANYLATE KINASE DOMAIN-CONTAINING PROTEIN"/>
    <property type="match status" value="1"/>
</dbReference>
<dbReference type="SUPFAM" id="SSF52540">
    <property type="entry name" value="P-loop containing nucleoside triphosphate hydrolases"/>
    <property type="match status" value="1"/>
</dbReference>
<dbReference type="Proteomes" id="UP000261360">
    <property type="component" value="Unplaced"/>
</dbReference>
<evidence type="ECO:0000313" key="5">
    <source>
        <dbReference type="Proteomes" id="UP000261360"/>
    </source>
</evidence>
<dbReference type="STRING" id="1841481.ENSSLDP00000029502"/>
<dbReference type="CDD" id="cd00071">
    <property type="entry name" value="GMPK"/>
    <property type="match status" value="1"/>
</dbReference>
<dbReference type="Ensembl" id="ENSSLDT00000030357.1">
    <property type="protein sequence ID" value="ENSSLDP00000029502.1"/>
    <property type="gene ID" value="ENSSLDG00000022708.1"/>
</dbReference>
<dbReference type="InterPro" id="IPR032675">
    <property type="entry name" value="LRR_dom_sf"/>
</dbReference>
<dbReference type="AlphaFoldDB" id="A0A3B4YIR6"/>
<dbReference type="InterPro" id="IPR001611">
    <property type="entry name" value="Leu-rich_rpt"/>
</dbReference>
<dbReference type="PANTHER" id="PTHR23117">
    <property type="entry name" value="GUANYLATE KINASE-RELATED"/>
    <property type="match status" value="1"/>
</dbReference>
<dbReference type="InterPro" id="IPR008145">
    <property type="entry name" value="GK/Ca_channel_bsu"/>
</dbReference>
<organism evidence="4 5">
    <name type="scientific">Seriola lalandi dorsalis</name>
    <dbReference type="NCBI Taxonomy" id="1841481"/>
    <lineage>
        <taxon>Eukaryota</taxon>
        <taxon>Metazoa</taxon>
        <taxon>Chordata</taxon>
        <taxon>Craniata</taxon>
        <taxon>Vertebrata</taxon>
        <taxon>Euteleostomi</taxon>
        <taxon>Actinopterygii</taxon>
        <taxon>Neopterygii</taxon>
        <taxon>Teleostei</taxon>
        <taxon>Neoteleostei</taxon>
        <taxon>Acanthomorphata</taxon>
        <taxon>Carangaria</taxon>
        <taxon>Carangiformes</taxon>
        <taxon>Carangidae</taxon>
        <taxon>Seriola</taxon>
    </lineage>
</organism>
<feature type="compositionally biased region" description="Basic and acidic residues" evidence="2">
    <location>
        <begin position="543"/>
        <end position="555"/>
    </location>
</feature>
<dbReference type="SMART" id="SM00072">
    <property type="entry name" value="GuKc"/>
    <property type="match status" value="1"/>
</dbReference>
<dbReference type="Gene3D" id="3.80.10.10">
    <property type="entry name" value="Ribonuclease Inhibitor"/>
    <property type="match status" value="3"/>
</dbReference>
<dbReference type="SUPFAM" id="SSF52058">
    <property type="entry name" value="L domain-like"/>
    <property type="match status" value="1"/>
</dbReference>
<dbReference type="GeneTree" id="ENSGT00940000157992"/>
<dbReference type="PROSITE" id="PS50052">
    <property type="entry name" value="GUANYLATE_KINASE_2"/>
    <property type="match status" value="1"/>
</dbReference>
<dbReference type="InterPro" id="IPR027417">
    <property type="entry name" value="P-loop_NTPase"/>
</dbReference>
<dbReference type="SMART" id="SM00365">
    <property type="entry name" value="LRR_SD22"/>
    <property type="match status" value="5"/>
</dbReference>
<proteinExistence type="predicted"/>
<protein>
    <submittedName>
        <fullName evidence="4">Leucine rich repeats and guanylate kinase domain containing</fullName>
    </submittedName>
</protein>
<dbReference type="FunFam" id="3.40.50.300:FF:000828">
    <property type="entry name" value="leucine-rich repeat and guanylate kinase domain-containing protein-like"/>
    <property type="match status" value="1"/>
</dbReference>
<name>A0A3B4YIR6_SERLL</name>
<dbReference type="Pfam" id="PF00625">
    <property type="entry name" value="Guanylate_kin"/>
    <property type="match status" value="1"/>
</dbReference>
<dbReference type="GO" id="GO:0004385">
    <property type="term" value="F:GMP kinase activity"/>
    <property type="evidence" value="ECO:0007669"/>
    <property type="project" value="TreeGrafter"/>
</dbReference>
<accession>A0A3B4YIR6</accession>
<dbReference type="PROSITE" id="PS51450">
    <property type="entry name" value="LRR"/>
    <property type="match status" value="4"/>
</dbReference>
<evidence type="ECO:0000259" key="3">
    <source>
        <dbReference type="PROSITE" id="PS50052"/>
    </source>
</evidence>
<keyword evidence="1" id="KW-0808">Transferase</keyword>
<evidence type="ECO:0000256" key="1">
    <source>
        <dbReference type="ARBA" id="ARBA00022679"/>
    </source>
</evidence>
<evidence type="ECO:0000313" key="4">
    <source>
        <dbReference type="Ensembl" id="ENSSLDP00000029502.1"/>
    </source>
</evidence>
<dbReference type="Pfam" id="PF14580">
    <property type="entry name" value="LRR_9"/>
    <property type="match status" value="1"/>
</dbReference>
<reference evidence="4" key="2">
    <citation type="submission" date="2025-09" db="UniProtKB">
        <authorList>
            <consortium name="Ensembl"/>
        </authorList>
    </citation>
    <scope>IDENTIFICATION</scope>
</reference>
<dbReference type="Gene3D" id="3.40.50.300">
    <property type="entry name" value="P-loop containing nucleotide triphosphate hydrolases"/>
    <property type="match status" value="1"/>
</dbReference>